<dbReference type="RefSeq" id="WP_093575273.1">
    <property type="nucleotide sequence ID" value="NZ_FOWC01000008.1"/>
</dbReference>
<protein>
    <submittedName>
        <fullName evidence="1">Uncharacterized protein</fullName>
    </submittedName>
</protein>
<reference evidence="1 2" key="1">
    <citation type="submission" date="2016-10" db="EMBL/GenBank/DDBJ databases">
        <authorList>
            <person name="de Groot N.N."/>
        </authorList>
    </citation>
    <scope>NUCLEOTIDE SEQUENCE [LARGE SCALE GENOMIC DNA]</scope>
    <source>
        <strain evidence="1 2">DSM 44637</strain>
    </source>
</reference>
<evidence type="ECO:0000313" key="1">
    <source>
        <dbReference type="EMBL" id="SFQ05497.1"/>
    </source>
</evidence>
<dbReference type="EMBL" id="FOWC01000008">
    <property type="protein sequence ID" value="SFQ05497.1"/>
    <property type="molecule type" value="Genomic_DNA"/>
</dbReference>
<name>A0A1I5VDS8_9PSEU</name>
<evidence type="ECO:0000313" key="2">
    <source>
        <dbReference type="Proteomes" id="UP000199137"/>
    </source>
</evidence>
<accession>A0A1I5VDS8</accession>
<sequence length="352" mass="36241">MKHPVHTPVIAADGGVLRFALADLLGGEAQSMRIELLDADAAEPWLTRLVGPEASLTALRAGHAEVPAQPDLAALALLLWARRWWPASPTLGIPSLDPALLDLEAAVATTAVEDVAEGLLDGFEASPAELFDQASNSGLFAAARPVPGEVRLRCARLSAWFDSQDDLVRAEAAAGLAARLESVAPGRRAYALAAGSGPGASGEGVLAEGRASVDWARVPPGILDAAEDTVTWRIVATPAAARLEVEVAGALDDASLTAVATHDGEPFAEAALDLGSAGFAGTADLDEAGARLAATPALRFDLVVGAAGQDVEGTTPQDRAEVVSLVRAREALPPQVQTLAERAASRDADEEF</sequence>
<dbReference type="STRING" id="112413.SAMN05421854_108307"/>
<gene>
    <name evidence="1" type="ORF">SAMN05421854_108307</name>
</gene>
<organism evidence="1 2">
    <name type="scientific">Amycolatopsis rubida</name>
    <dbReference type="NCBI Taxonomy" id="112413"/>
    <lineage>
        <taxon>Bacteria</taxon>
        <taxon>Bacillati</taxon>
        <taxon>Actinomycetota</taxon>
        <taxon>Actinomycetes</taxon>
        <taxon>Pseudonocardiales</taxon>
        <taxon>Pseudonocardiaceae</taxon>
        <taxon>Amycolatopsis</taxon>
    </lineage>
</organism>
<dbReference type="Proteomes" id="UP000199137">
    <property type="component" value="Unassembled WGS sequence"/>
</dbReference>
<proteinExistence type="predicted"/>
<dbReference type="AlphaFoldDB" id="A0A1I5VDS8"/>
<dbReference type="OrthoDB" id="5124265at2"/>